<feature type="compositionally biased region" description="Basic and acidic residues" evidence="1">
    <location>
        <begin position="103"/>
        <end position="115"/>
    </location>
</feature>
<organism evidence="2 3">
    <name type="scientific">Paramuricea clavata</name>
    <name type="common">Red gorgonian</name>
    <name type="synonym">Violescent sea-whip</name>
    <dbReference type="NCBI Taxonomy" id="317549"/>
    <lineage>
        <taxon>Eukaryota</taxon>
        <taxon>Metazoa</taxon>
        <taxon>Cnidaria</taxon>
        <taxon>Anthozoa</taxon>
        <taxon>Octocorallia</taxon>
        <taxon>Malacalcyonacea</taxon>
        <taxon>Plexauridae</taxon>
        <taxon>Paramuricea</taxon>
    </lineage>
</organism>
<reference evidence="2" key="1">
    <citation type="submission" date="2020-04" db="EMBL/GenBank/DDBJ databases">
        <authorList>
            <person name="Alioto T."/>
            <person name="Alioto T."/>
            <person name="Gomez Garrido J."/>
        </authorList>
    </citation>
    <scope>NUCLEOTIDE SEQUENCE</scope>
    <source>
        <strain evidence="2">A484AB</strain>
    </source>
</reference>
<feature type="region of interest" description="Disordered" evidence="1">
    <location>
        <begin position="35"/>
        <end position="57"/>
    </location>
</feature>
<dbReference type="SUPFAM" id="SSF56672">
    <property type="entry name" value="DNA/RNA polymerases"/>
    <property type="match status" value="1"/>
</dbReference>
<feature type="region of interest" description="Disordered" evidence="1">
    <location>
        <begin position="103"/>
        <end position="123"/>
    </location>
</feature>
<dbReference type="InterPro" id="IPR043502">
    <property type="entry name" value="DNA/RNA_pol_sf"/>
</dbReference>
<proteinExistence type="predicted"/>
<dbReference type="Proteomes" id="UP001152795">
    <property type="component" value="Unassembled WGS sequence"/>
</dbReference>
<sequence length="310" mass="35189">MDICRANEISLEQAKSLTNATDGLTTEVNALKKVHQSERDINSNRRSQDRRRNSFNRTSKMSATTCTRCGGKHDEQQKCPAIGATCHKCKKPNHYSRMCRTRTNEKNVHSREAEASTRNSDSESNDSFFIGAIHAQDENKEWTTSLKVNNTNVMFKIDTEAECIVISRKTYEELSKTTLEKSRTKLGAFGGQKLKTIGKFTTLCTYKKECVESTSTAPEDIFEQYSDVFTGLGYIKGVVHHIETDPTVKPIIHTPRRVSAPLRQNVKDELDRMESLGVIERVQQPTEWVNSLVTVVNPMEKYDCVLTRRT</sequence>
<dbReference type="PANTHER" id="PTHR37984:SF5">
    <property type="entry name" value="PROTEIN NYNRIN-LIKE"/>
    <property type="match status" value="1"/>
</dbReference>
<gene>
    <name evidence="2" type="ORF">PACLA_8A051213</name>
</gene>
<feature type="compositionally biased region" description="Basic and acidic residues" evidence="1">
    <location>
        <begin position="35"/>
        <end position="52"/>
    </location>
</feature>
<keyword evidence="3" id="KW-1185">Reference proteome</keyword>
<evidence type="ECO:0000313" key="2">
    <source>
        <dbReference type="EMBL" id="CAB4033737.1"/>
    </source>
</evidence>
<comment type="caution">
    <text evidence="2">The sequence shown here is derived from an EMBL/GenBank/DDBJ whole genome shotgun (WGS) entry which is preliminary data.</text>
</comment>
<evidence type="ECO:0000313" key="3">
    <source>
        <dbReference type="Proteomes" id="UP001152795"/>
    </source>
</evidence>
<dbReference type="Gene3D" id="4.10.60.10">
    <property type="entry name" value="Zinc finger, CCHC-type"/>
    <property type="match status" value="1"/>
</dbReference>
<name>A0A7D9JQH4_PARCT</name>
<dbReference type="Gene3D" id="3.10.10.10">
    <property type="entry name" value="HIV Type 1 Reverse Transcriptase, subunit A, domain 1"/>
    <property type="match status" value="1"/>
</dbReference>
<evidence type="ECO:0000256" key="1">
    <source>
        <dbReference type="SAM" id="MobiDB-lite"/>
    </source>
</evidence>
<dbReference type="AlphaFoldDB" id="A0A7D9JQH4"/>
<protein>
    <submittedName>
        <fullName evidence="2">Retrotransposon-like family member retr-1</fullName>
    </submittedName>
</protein>
<dbReference type="PANTHER" id="PTHR37984">
    <property type="entry name" value="PROTEIN CBG26694"/>
    <property type="match status" value="1"/>
</dbReference>
<dbReference type="EMBL" id="CACRXK020019508">
    <property type="protein sequence ID" value="CAB4033737.1"/>
    <property type="molecule type" value="Genomic_DNA"/>
</dbReference>
<accession>A0A7D9JQH4</accession>
<dbReference type="OrthoDB" id="6158747at2759"/>
<dbReference type="InterPro" id="IPR050951">
    <property type="entry name" value="Retrovirus_Pol_polyprotein"/>
</dbReference>